<dbReference type="Pfam" id="PF19272">
    <property type="entry name" value="ASMase_C"/>
    <property type="match status" value="1"/>
</dbReference>
<dbReference type="GO" id="GO:0016020">
    <property type="term" value="C:membrane"/>
    <property type="evidence" value="ECO:0007669"/>
    <property type="project" value="GOC"/>
</dbReference>
<keyword evidence="7 10" id="KW-0862">Zinc</keyword>
<keyword evidence="9" id="KW-0326">Glycosidase</keyword>
<evidence type="ECO:0000256" key="7">
    <source>
        <dbReference type="ARBA" id="ARBA00022833"/>
    </source>
</evidence>
<dbReference type="GO" id="GO:0005576">
    <property type="term" value="C:extracellular region"/>
    <property type="evidence" value="ECO:0007669"/>
    <property type="project" value="UniProtKB-SubCell"/>
</dbReference>
<accession>A0A9P8P9C5</accession>
<keyword evidence="3" id="KW-0964">Secreted</keyword>
<dbReference type="GO" id="GO:0006685">
    <property type="term" value="P:sphingomyelin catabolic process"/>
    <property type="evidence" value="ECO:0007669"/>
    <property type="project" value="UniProtKB-UniRule"/>
</dbReference>
<proteinExistence type="inferred from homology"/>
<feature type="disulfide bond" evidence="11">
    <location>
        <begin position="191"/>
        <end position="196"/>
    </location>
</feature>
<evidence type="ECO:0000256" key="3">
    <source>
        <dbReference type="ARBA" id="ARBA00022525"/>
    </source>
</evidence>
<evidence type="ECO:0000256" key="11">
    <source>
        <dbReference type="PIRSR" id="PIRSR000948-2"/>
    </source>
</evidence>
<dbReference type="RefSeq" id="XP_046062338.1">
    <property type="nucleotide sequence ID" value="XM_046204125.1"/>
</dbReference>
<organism evidence="14 15">
    <name type="scientific">Ogataea philodendri</name>
    <dbReference type="NCBI Taxonomy" id="1378263"/>
    <lineage>
        <taxon>Eukaryota</taxon>
        <taxon>Fungi</taxon>
        <taxon>Dikarya</taxon>
        <taxon>Ascomycota</taxon>
        <taxon>Saccharomycotina</taxon>
        <taxon>Pichiomycetes</taxon>
        <taxon>Pichiales</taxon>
        <taxon>Pichiaceae</taxon>
        <taxon>Ogataea</taxon>
    </lineage>
</organism>
<dbReference type="PANTHER" id="PTHR10340">
    <property type="entry name" value="SPHINGOMYELIN PHOSPHODIESTERASE"/>
    <property type="match status" value="1"/>
</dbReference>
<keyword evidence="4 10" id="KW-0479">Metal-binding</keyword>
<comment type="similarity">
    <text evidence="2 9">Belongs to the acid sphingomyelinase family.</text>
</comment>
<feature type="domain" description="Sphingomyelin phosphodiesterase C-terminal" evidence="13">
    <location>
        <begin position="463"/>
        <end position="571"/>
    </location>
</feature>
<evidence type="ECO:0000256" key="9">
    <source>
        <dbReference type="PIRNR" id="PIRNR000948"/>
    </source>
</evidence>
<evidence type="ECO:0000259" key="12">
    <source>
        <dbReference type="Pfam" id="PF00149"/>
    </source>
</evidence>
<evidence type="ECO:0000256" key="8">
    <source>
        <dbReference type="ARBA" id="ARBA00023180"/>
    </source>
</evidence>
<dbReference type="CDD" id="cd00842">
    <property type="entry name" value="MPP_ASMase"/>
    <property type="match status" value="1"/>
</dbReference>
<feature type="binding site" evidence="10">
    <location>
        <position position="433"/>
    </location>
    <ligand>
        <name>Zn(2+)</name>
        <dbReference type="ChEBI" id="CHEBI:29105"/>
        <label>2</label>
    </ligand>
</feature>
<feature type="domain" description="Calcineurin-like phosphoesterase" evidence="12">
    <location>
        <begin position="170"/>
        <end position="436"/>
    </location>
</feature>
<evidence type="ECO:0000256" key="2">
    <source>
        <dbReference type="ARBA" id="ARBA00008234"/>
    </source>
</evidence>
<sequence length="617" mass="67971">MLSLSFKNALRFLAISGACSARLDPRASITTDQHSALEIIFPSLFGWEDLANEIGQTIECDVCQAALVAANAVIDIIGDDLTLDIATDICKTFEKEDVCTGAVGALGPYVLKMITTSSDSLLGYGGELICNSFMGTCTDFEPKTVDFTRDASSQAATNYINSTKSKDLLTILHISDIHYDPAYSIGSEADCGYPLCCEERTQTSSTVKAPATKYGAYLCDSPIDLVKSFGEYLESTIGGSPDFTLFTGDVPPHNVWYDNETTVTEAFTIYSVLGDYLKSPVYATFGNHDTAPVNLIEPALLADGSLPNQWALDNLGSYFGNWLPSTTISQFESNHGIYSVRPAPGLKLINLNTVDCYYYNFYVLYNGGSDVDPNDQLQWLVNELEDSKSRNESVWIQAHIAPGDSDCVIPWSNLFNEIVNDYSDIIKGQFYGHSHEDKFILNFDYKSNAVGVQYLAPSITTFTDLNTGYRVYKVDPESYEIVESLTYYADISATSNDTPPEWKLEYSARDYVPNWPKASPLNATFWNEVLKTFEANNTAFELYSLYMTKSCSASTVCTEEGCKAKDIAQIKSGNTLNKYYTPLIDVNSSKNLTTVASTVSSAKNSTSSSLKKRCMHI</sequence>
<feature type="binding site" evidence="10">
    <location>
        <position position="399"/>
    </location>
    <ligand>
        <name>Zn(2+)</name>
        <dbReference type="ChEBI" id="CHEBI:29105"/>
        <label>2</label>
    </ligand>
</feature>
<dbReference type="PANTHER" id="PTHR10340:SF34">
    <property type="entry name" value="SPHINGOMYELIN PHOSPHODIESTERASE"/>
    <property type="match status" value="1"/>
</dbReference>
<dbReference type="GO" id="GO:0004767">
    <property type="term" value="F:sphingomyelin phosphodiesterase activity"/>
    <property type="evidence" value="ECO:0007669"/>
    <property type="project" value="UniProtKB-UniRule"/>
</dbReference>
<feature type="binding site" evidence="10">
    <location>
        <position position="249"/>
    </location>
    <ligand>
        <name>Zn(2+)</name>
        <dbReference type="ChEBI" id="CHEBI:29105"/>
        <label>2</label>
    </ligand>
</feature>
<dbReference type="InterPro" id="IPR041805">
    <property type="entry name" value="ASMase/PPN1_MPP"/>
</dbReference>
<keyword evidence="15" id="KW-1185">Reference proteome</keyword>
<feature type="binding site" evidence="10">
    <location>
        <position position="435"/>
    </location>
    <ligand>
        <name>Zn(2+)</name>
        <dbReference type="ChEBI" id="CHEBI:29105"/>
        <label>1</label>
    </ligand>
</feature>
<dbReference type="SUPFAM" id="SSF56300">
    <property type="entry name" value="Metallo-dependent phosphatases"/>
    <property type="match status" value="1"/>
</dbReference>
<dbReference type="InterPro" id="IPR029052">
    <property type="entry name" value="Metallo-depent_PP-like"/>
</dbReference>
<feature type="disulfide bond" evidence="11">
    <location>
        <begin position="90"/>
        <end position="99"/>
    </location>
</feature>
<dbReference type="InterPro" id="IPR045473">
    <property type="entry name" value="ASM_C"/>
</dbReference>
<evidence type="ECO:0000259" key="13">
    <source>
        <dbReference type="Pfam" id="PF19272"/>
    </source>
</evidence>
<dbReference type="OrthoDB" id="348678at2759"/>
<comment type="cofactor">
    <cofactor evidence="10">
        <name>Zn(2+)</name>
        <dbReference type="ChEBI" id="CHEBI:29105"/>
    </cofactor>
    <text evidence="10">Binds 2 Zn(2+) ions per subunit.</text>
</comment>
<keyword evidence="6 9" id="KW-0378">Hydrolase</keyword>
<keyword evidence="8" id="KW-0325">Glycoprotein</keyword>
<dbReference type="InterPro" id="IPR011160">
    <property type="entry name" value="Sphingomy_PDE"/>
</dbReference>
<feature type="binding site" evidence="10">
    <location>
        <position position="176"/>
    </location>
    <ligand>
        <name>Zn(2+)</name>
        <dbReference type="ChEBI" id="CHEBI:29105"/>
        <label>1</label>
    </ligand>
</feature>
<evidence type="ECO:0000256" key="10">
    <source>
        <dbReference type="PIRSR" id="PIRSR000948-1"/>
    </source>
</evidence>
<dbReference type="PIRSF" id="PIRSF000948">
    <property type="entry name" value="Sphingomy_PDE"/>
    <property type="match status" value="1"/>
</dbReference>
<name>A0A9P8P9C5_9ASCO</name>
<dbReference type="InterPro" id="IPR004843">
    <property type="entry name" value="Calcineurin-like_PHP"/>
</dbReference>
<comment type="subcellular location">
    <subcellularLocation>
        <location evidence="1">Secreted</location>
    </subcellularLocation>
</comment>
<dbReference type="Proteomes" id="UP000769157">
    <property type="component" value="Unassembled WGS sequence"/>
</dbReference>
<evidence type="ECO:0000313" key="15">
    <source>
        <dbReference type="Proteomes" id="UP000769157"/>
    </source>
</evidence>
<gene>
    <name evidence="14" type="ORF">OGAPHI_003175</name>
</gene>
<feature type="binding site" evidence="10">
    <location>
        <position position="178"/>
    </location>
    <ligand>
        <name>Zn(2+)</name>
        <dbReference type="ChEBI" id="CHEBI:29105"/>
        <label>1</label>
    </ligand>
</feature>
<dbReference type="AlphaFoldDB" id="A0A9P8P9C5"/>
<dbReference type="Gene3D" id="3.60.21.10">
    <property type="match status" value="1"/>
</dbReference>
<comment type="function">
    <text evidence="9">Converts sphingomyelin to ceramide.</text>
</comment>
<dbReference type="GO" id="GO:0046872">
    <property type="term" value="F:metal ion binding"/>
    <property type="evidence" value="ECO:0007669"/>
    <property type="project" value="UniProtKB-KW"/>
</dbReference>
<dbReference type="GeneID" id="70235142"/>
<dbReference type="Pfam" id="PF00149">
    <property type="entry name" value="Metallophos"/>
    <property type="match status" value="1"/>
</dbReference>
<evidence type="ECO:0000313" key="14">
    <source>
        <dbReference type="EMBL" id="KAH3667526.1"/>
    </source>
</evidence>
<feature type="disulfide bond" evidence="11">
    <location>
        <begin position="356"/>
        <end position="407"/>
    </location>
</feature>
<reference evidence="14" key="2">
    <citation type="submission" date="2021-01" db="EMBL/GenBank/DDBJ databases">
        <authorList>
            <person name="Schikora-Tamarit M.A."/>
        </authorList>
    </citation>
    <scope>NUCLEOTIDE SEQUENCE</scope>
    <source>
        <strain evidence="14">CBS6075</strain>
    </source>
</reference>
<evidence type="ECO:0000256" key="4">
    <source>
        <dbReference type="ARBA" id="ARBA00022723"/>
    </source>
</evidence>
<protein>
    <recommendedName>
        <fullName evidence="9">Sphingomyelin phosphodiesterase</fullName>
    </recommendedName>
</protein>
<comment type="caution">
    <text evidence="14">The sequence shown here is derived from an EMBL/GenBank/DDBJ whole genome shotgun (WGS) entry which is preliminary data.</text>
</comment>
<feature type="binding site" evidence="10">
    <location>
        <position position="287"/>
    </location>
    <ligand>
        <name>Zn(2+)</name>
        <dbReference type="ChEBI" id="CHEBI:29105"/>
        <label>2</label>
    </ligand>
</feature>
<feature type="binding site" evidence="10">
    <location>
        <position position="249"/>
    </location>
    <ligand>
        <name>Zn(2+)</name>
        <dbReference type="ChEBI" id="CHEBI:29105"/>
        <label>1</label>
    </ligand>
</feature>
<keyword evidence="11" id="KW-1015">Disulfide bond</keyword>
<dbReference type="GO" id="GO:0016798">
    <property type="term" value="F:hydrolase activity, acting on glycosyl bonds"/>
    <property type="evidence" value="ECO:0007669"/>
    <property type="project" value="UniProtKB-KW"/>
</dbReference>
<reference evidence="14" key="1">
    <citation type="journal article" date="2021" name="Open Biol.">
        <title>Shared evolutionary footprints suggest mitochondrial oxidative damage underlies multiple complex I losses in fungi.</title>
        <authorList>
            <person name="Schikora-Tamarit M.A."/>
            <person name="Marcet-Houben M."/>
            <person name="Nosek J."/>
            <person name="Gabaldon T."/>
        </authorList>
    </citation>
    <scope>NUCLEOTIDE SEQUENCE</scope>
    <source>
        <strain evidence="14">CBS6075</strain>
    </source>
</reference>
<feature type="disulfide bond" evidence="11">
    <location>
        <begin position="197"/>
        <end position="219"/>
    </location>
</feature>
<evidence type="ECO:0000256" key="1">
    <source>
        <dbReference type="ARBA" id="ARBA00004613"/>
    </source>
</evidence>
<keyword evidence="5" id="KW-0732">Signal</keyword>
<dbReference type="EMBL" id="JAEUBE010000183">
    <property type="protein sequence ID" value="KAH3667526.1"/>
    <property type="molecule type" value="Genomic_DNA"/>
</dbReference>
<evidence type="ECO:0000256" key="5">
    <source>
        <dbReference type="ARBA" id="ARBA00022729"/>
    </source>
</evidence>
<evidence type="ECO:0000256" key="6">
    <source>
        <dbReference type="ARBA" id="ARBA00022801"/>
    </source>
</evidence>